<dbReference type="PANTHER" id="PTHR40050:SF1">
    <property type="entry name" value="INNER SPORE COAT PROTEIN H"/>
    <property type="match status" value="1"/>
</dbReference>
<organism evidence="2 3">
    <name type="scientific">Linnemannia gamsii</name>
    <dbReference type="NCBI Taxonomy" id="64522"/>
    <lineage>
        <taxon>Eukaryota</taxon>
        <taxon>Fungi</taxon>
        <taxon>Fungi incertae sedis</taxon>
        <taxon>Mucoromycota</taxon>
        <taxon>Mortierellomycotina</taxon>
        <taxon>Mortierellomycetes</taxon>
        <taxon>Mortierellales</taxon>
        <taxon>Mortierellaceae</taxon>
        <taxon>Linnemannia</taxon>
    </lineage>
</organism>
<dbReference type="Pfam" id="PF08757">
    <property type="entry name" value="CotH"/>
    <property type="match status" value="1"/>
</dbReference>
<feature type="region of interest" description="Disordered" evidence="1">
    <location>
        <begin position="476"/>
        <end position="514"/>
    </location>
</feature>
<evidence type="ECO:0000256" key="1">
    <source>
        <dbReference type="SAM" id="MobiDB-lite"/>
    </source>
</evidence>
<dbReference type="Proteomes" id="UP000823405">
    <property type="component" value="Unassembled WGS sequence"/>
</dbReference>
<protein>
    <recommendedName>
        <fullName evidence="4">Coth-domain-containing protein</fullName>
    </recommendedName>
</protein>
<proteinExistence type="predicted"/>
<gene>
    <name evidence="2" type="ORF">BGZ97_009059</name>
</gene>
<reference evidence="2" key="1">
    <citation type="journal article" date="2020" name="Fungal Divers.">
        <title>Resolving the Mortierellaceae phylogeny through synthesis of multi-gene phylogenetics and phylogenomics.</title>
        <authorList>
            <person name="Vandepol N."/>
            <person name="Liber J."/>
            <person name="Desiro A."/>
            <person name="Na H."/>
            <person name="Kennedy M."/>
            <person name="Barry K."/>
            <person name="Grigoriev I.V."/>
            <person name="Miller A.N."/>
            <person name="O'Donnell K."/>
            <person name="Stajich J.E."/>
            <person name="Bonito G."/>
        </authorList>
    </citation>
    <scope>NUCLEOTIDE SEQUENCE</scope>
    <source>
        <strain evidence="2">NVP60</strain>
    </source>
</reference>
<evidence type="ECO:0000313" key="2">
    <source>
        <dbReference type="EMBL" id="KAG0282265.1"/>
    </source>
</evidence>
<dbReference type="PANTHER" id="PTHR40050">
    <property type="entry name" value="INNER SPORE COAT PROTEIN H"/>
    <property type="match status" value="1"/>
</dbReference>
<sequence length="540" mass="60854">TVVKTEPFVRKLINETHTRTENEFFERQTTTWELPKLPYTYLATYPSKTKAFKQKQIATIHVTGDVVQMQEMNVAPQDDKDYRVTFTFINAEEIYTQRNISLQTAGKSSKEHSKQSFKFKFDTDYGQSFFSRPNIKLRSMVQDPAMIREKLYIDVLNSVGIPTQQGAWVRLFVNNKPYGLYLMVDDIKKSFVKQTIHGGNNAVRPGNLVQMNAWELKADLVYKGPNTAQYCDYCYTVQNEGYSPLTNPLQELIAFMKDLQDFNPASADAIAYWDTRIDLDGFLRSMALEYLMGGFDLHWYSGSNYFMYRNPTLGPANGKWQWIPTDMDGTFGSGFPFSYIPTYKNWTDFSPSDPAFPLRRGERPLIQKLILQNPQIQAKFEEVLKEIVSTVFKPEAMNPRAEAYHRMLSADAKWDLGLVRQSPGLKNNNFTFEEFNNNLIMKTRNMQSGVLPWIANMSALVAKELGFTIPAGVADRVAPPPKKGVQGNPEDEEDDTPGQDGPNGGGNGESGGKSGAGHVVMGAAMFQVVLAASLAIGLLL</sequence>
<feature type="non-terminal residue" evidence="2">
    <location>
        <position position="1"/>
    </location>
</feature>
<dbReference type="AlphaFoldDB" id="A0A9P6UEG0"/>
<comment type="caution">
    <text evidence="2">The sequence shown here is derived from an EMBL/GenBank/DDBJ whole genome shotgun (WGS) entry which is preliminary data.</text>
</comment>
<name>A0A9P6UEG0_9FUNG</name>
<dbReference type="InterPro" id="IPR014867">
    <property type="entry name" value="Spore_coat_CotH_CotH2/3/7"/>
</dbReference>
<feature type="compositionally biased region" description="Gly residues" evidence="1">
    <location>
        <begin position="501"/>
        <end position="514"/>
    </location>
</feature>
<dbReference type="OrthoDB" id="10267127at2759"/>
<evidence type="ECO:0008006" key="4">
    <source>
        <dbReference type="Google" id="ProtNLM"/>
    </source>
</evidence>
<accession>A0A9P6UEG0</accession>
<keyword evidence="3" id="KW-1185">Reference proteome</keyword>
<evidence type="ECO:0000313" key="3">
    <source>
        <dbReference type="Proteomes" id="UP000823405"/>
    </source>
</evidence>
<dbReference type="EMBL" id="JAAAIN010004266">
    <property type="protein sequence ID" value="KAG0282265.1"/>
    <property type="molecule type" value="Genomic_DNA"/>
</dbReference>